<evidence type="ECO:0000313" key="3">
    <source>
        <dbReference type="Proteomes" id="UP000043764"/>
    </source>
</evidence>
<dbReference type="Proteomes" id="UP000043764">
    <property type="component" value="Unassembled WGS sequence"/>
</dbReference>
<dbReference type="InterPro" id="IPR045795">
    <property type="entry name" value="SLT_4"/>
</dbReference>
<dbReference type="AlphaFoldDB" id="A0A0H5DJ67"/>
<reference evidence="3" key="1">
    <citation type="submission" date="2015-05" db="EMBL/GenBank/DDBJ databases">
        <authorList>
            <person name="Rodrigo-Torres Lidia"/>
            <person name="Arahal R.David."/>
        </authorList>
    </citation>
    <scope>NUCLEOTIDE SEQUENCE [LARGE SCALE GENOMIC DNA]</scope>
    <source>
        <strain evidence="3">CECT 7321</strain>
    </source>
</reference>
<proteinExistence type="predicted"/>
<protein>
    <recommendedName>
        <fullName evidence="1">Transglycosylase SLT domain-containing protein</fullName>
    </recommendedName>
</protein>
<evidence type="ECO:0000313" key="2">
    <source>
        <dbReference type="EMBL" id="CRL12540.1"/>
    </source>
</evidence>
<accession>A0A0H5DJ67</accession>
<dbReference type="Gene3D" id="1.10.530.10">
    <property type="match status" value="1"/>
</dbReference>
<dbReference type="Pfam" id="PF19489">
    <property type="entry name" value="SLT_4"/>
    <property type="match status" value="1"/>
</dbReference>
<dbReference type="RefSeq" id="WP_050674187.1">
    <property type="nucleotide sequence ID" value="NZ_CVRL01000041.1"/>
</dbReference>
<gene>
    <name evidence="2" type="ORF">NIT7321_03418</name>
</gene>
<keyword evidence="3" id="KW-1185">Reference proteome</keyword>
<name>A0A0H5DJ67_9RHOB</name>
<dbReference type="EMBL" id="CVRL01000041">
    <property type="protein sequence ID" value="CRL12540.1"/>
    <property type="molecule type" value="Genomic_DNA"/>
</dbReference>
<dbReference type="CDD" id="cd00442">
    <property type="entry name" value="Lyz-like"/>
    <property type="match status" value="1"/>
</dbReference>
<dbReference type="STRING" id="481446.NIT7645_03348"/>
<evidence type="ECO:0000259" key="1">
    <source>
        <dbReference type="Pfam" id="PF19489"/>
    </source>
</evidence>
<feature type="domain" description="Transglycosylase SLT" evidence="1">
    <location>
        <begin position="8"/>
        <end position="191"/>
    </location>
</feature>
<organism evidence="2 3">
    <name type="scientific">Phaeobacter italicus</name>
    <dbReference type="NCBI Taxonomy" id="481446"/>
    <lineage>
        <taxon>Bacteria</taxon>
        <taxon>Pseudomonadati</taxon>
        <taxon>Pseudomonadota</taxon>
        <taxon>Alphaproteobacteria</taxon>
        <taxon>Rhodobacterales</taxon>
        <taxon>Roseobacteraceae</taxon>
        <taxon>Phaeobacter</taxon>
    </lineage>
</organism>
<dbReference type="InterPro" id="IPR023346">
    <property type="entry name" value="Lysozyme-like_dom_sf"/>
</dbReference>
<dbReference type="SUPFAM" id="SSF53955">
    <property type="entry name" value="Lysozyme-like"/>
    <property type="match status" value="1"/>
</dbReference>
<sequence length="196" mass="22300">MSRVIGAMILLLIVASCGGGSGSPPRNLDNACSIIKQRPEYLKAFRATERKWGVPMHVQMATIYQESRFRSDARTPHRFALGVIPLGRQSSAYGYSQALDGTWDDYRKSAARRGAKRNRIKDATDFMGWYMNQTRERNGVSLYDARNQYLAYHDGHTGFARGTYRSKPWLIRIAGQVQARANMYQTQLATCRQARR</sequence>
<dbReference type="PROSITE" id="PS51257">
    <property type="entry name" value="PROKAR_LIPOPROTEIN"/>
    <property type="match status" value="1"/>
</dbReference>